<dbReference type="PANTHER" id="PTHR41287:SF1">
    <property type="entry name" value="PROTEIN YMFN"/>
    <property type="match status" value="1"/>
</dbReference>
<dbReference type="InterPro" id="IPR005021">
    <property type="entry name" value="Terminase_largesu-like"/>
</dbReference>
<reference evidence="3" key="1">
    <citation type="journal article" date="2015" name="Nature">
        <title>Complex archaea that bridge the gap between prokaryotes and eukaryotes.</title>
        <authorList>
            <person name="Spang A."/>
            <person name="Saw J.H."/>
            <person name="Jorgensen S.L."/>
            <person name="Zaremba-Niedzwiedzka K."/>
            <person name="Martijn J."/>
            <person name="Lind A.E."/>
            <person name="van Eijk R."/>
            <person name="Schleper C."/>
            <person name="Guy L."/>
            <person name="Ettema T.J."/>
        </authorList>
    </citation>
    <scope>NUCLEOTIDE SEQUENCE</scope>
</reference>
<comment type="caution">
    <text evidence="3">The sequence shown here is derived from an EMBL/GenBank/DDBJ whole genome shotgun (WGS) entry which is preliminary data.</text>
</comment>
<dbReference type="Pfam" id="PF20441">
    <property type="entry name" value="TerL_nuclease"/>
    <property type="match status" value="1"/>
</dbReference>
<dbReference type="EMBL" id="LAZR01020890">
    <property type="protein sequence ID" value="KKL87230.1"/>
    <property type="molecule type" value="Genomic_DNA"/>
</dbReference>
<name>A0A0F9I015_9ZZZZ</name>
<accession>A0A0F9I015</accession>
<evidence type="ECO:0000313" key="3">
    <source>
        <dbReference type="EMBL" id="KKL87230.1"/>
    </source>
</evidence>
<dbReference type="GO" id="GO:0004519">
    <property type="term" value="F:endonuclease activity"/>
    <property type="evidence" value="ECO:0007669"/>
    <property type="project" value="InterPro"/>
</dbReference>
<feature type="domain" description="Terminase large subunit-like ATPase" evidence="1">
    <location>
        <begin position="45"/>
        <end position="191"/>
    </location>
</feature>
<dbReference type="PANTHER" id="PTHR41287">
    <property type="match status" value="1"/>
</dbReference>
<evidence type="ECO:0000259" key="2">
    <source>
        <dbReference type="Pfam" id="PF20441"/>
    </source>
</evidence>
<dbReference type="InterPro" id="IPR046461">
    <property type="entry name" value="TerL_ATPase"/>
</dbReference>
<dbReference type="Gene3D" id="3.40.50.300">
    <property type="entry name" value="P-loop containing nucleotide triphosphate hydrolases"/>
    <property type="match status" value="1"/>
</dbReference>
<evidence type="ECO:0008006" key="4">
    <source>
        <dbReference type="Google" id="ProtNLM"/>
    </source>
</evidence>
<gene>
    <name evidence="3" type="ORF">LCGC14_1936800</name>
</gene>
<evidence type="ECO:0000259" key="1">
    <source>
        <dbReference type="Pfam" id="PF03354"/>
    </source>
</evidence>
<sequence>MEKKLSRGNRNIKWIEDYCHIPEGRDVGKRVRLRVWQKREIRRIYDNPARTRTAILSFARKNAKTTLAAFLLLLHLCGPEAERNSQLLSTAQSREQAAVLFELAAKIVRMSPDLHQAIGIRDHAKQLYCKDLGTEYRALSAEAKTAFGKSPIFVVHDELGQCVGPRSLLFESVETAAGAHDNPLSLIISTQAPTDADLLSILIDDALAGHDPQIVVKLYTAPVDDPAFSVKTIRKANPAYGDFLNAEEVRRQAAAARRMPAREAAYRNLVLNQRINTLSPFIAPAVWKACGNMPAEEAFINGKVGIGLDLSARHDLTALVYCAEYKGEYHVRSEFFVPLDGLEERGKRDRVPYDLWHQQGLLYACPGASVDYEPVALRLCELCDDYDVVSINFDRWRIDVLERELERHGAELPLAPFGQGYKDMAPAMDAMESVILNECMRHGNNPVLTMCSANAVVDIDPAGNRKLNKAKSTGRIDGMVALLMAIAAISGGVEQYATGKLIAL</sequence>
<dbReference type="Pfam" id="PF03354">
    <property type="entry name" value="TerL_ATPase"/>
    <property type="match status" value="1"/>
</dbReference>
<dbReference type="InterPro" id="IPR027417">
    <property type="entry name" value="P-loop_NTPase"/>
</dbReference>
<proteinExistence type="predicted"/>
<dbReference type="AlphaFoldDB" id="A0A0F9I015"/>
<feature type="domain" description="Terminase large subunit-like endonuclease" evidence="2">
    <location>
        <begin position="234"/>
        <end position="488"/>
    </location>
</feature>
<organism evidence="3">
    <name type="scientific">marine sediment metagenome</name>
    <dbReference type="NCBI Taxonomy" id="412755"/>
    <lineage>
        <taxon>unclassified sequences</taxon>
        <taxon>metagenomes</taxon>
        <taxon>ecological metagenomes</taxon>
    </lineage>
</organism>
<protein>
    <recommendedName>
        <fullName evidence="4">Terminase large subunit gp17-like C-terminal domain-containing protein</fullName>
    </recommendedName>
</protein>
<dbReference type="InterPro" id="IPR046462">
    <property type="entry name" value="TerL_nuclease"/>
</dbReference>